<organism evidence="7">
    <name type="scientific">Fusarium oxysporum f. sp. melonis 26406</name>
    <dbReference type="NCBI Taxonomy" id="1089452"/>
    <lineage>
        <taxon>Eukaryota</taxon>
        <taxon>Fungi</taxon>
        <taxon>Dikarya</taxon>
        <taxon>Ascomycota</taxon>
        <taxon>Pezizomycotina</taxon>
        <taxon>Sordariomycetes</taxon>
        <taxon>Hypocreomycetidae</taxon>
        <taxon>Hypocreales</taxon>
        <taxon>Nectriaceae</taxon>
        <taxon>Fusarium</taxon>
        <taxon>Fusarium oxysporum species complex</taxon>
    </lineage>
</organism>
<evidence type="ECO:0000313" key="7">
    <source>
        <dbReference type="EMBL" id="EXK23573.1"/>
    </source>
</evidence>
<dbReference type="PANTHER" id="PTHR42940:SF3">
    <property type="entry name" value="ALCOHOL DEHYDROGENASE 1-RELATED"/>
    <property type="match status" value="1"/>
</dbReference>
<keyword evidence="5" id="KW-0520">NAD</keyword>
<reference evidence="7" key="1">
    <citation type="submission" date="2012-04" db="EMBL/GenBank/DDBJ databases">
        <title>The Genome Sequence of Fusarium oxysporum melonis.</title>
        <authorList>
            <consortium name="The Broad Institute Genome Sequencing Platform"/>
            <person name="Ma L.-J."/>
            <person name="Gale L.R."/>
            <person name="Schwartz D.C."/>
            <person name="Zhou S."/>
            <person name="Corby-Kistler H."/>
            <person name="Young S.K."/>
            <person name="Zeng Q."/>
            <person name="Gargeya S."/>
            <person name="Fitzgerald M."/>
            <person name="Haas B."/>
            <person name="Abouelleil A."/>
            <person name="Alvarado L."/>
            <person name="Arachchi H.M."/>
            <person name="Berlin A."/>
            <person name="Brown A."/>
            <person name="Chapman S.B."/>
            <person name="Chen Z."/>
            <person name="Dunbar C."/>
            <person name="Freedman E."/>
            <person name="Gearin G."/>
            <person name="Goldberg J."/>
            <person name="Griggs A."/>
            <person name="Gujja S."/>
            <person name="Heiman D."/>
            <person name="Howarth C."/>
            <person name="Larson L."/>
            <person name="Lui A."/>
            <person name="MacDonald P.J.P."/>
            <person name="Montmayeur A."/>
            <person name="Murphy C."/>
            <person name="Neiman D."/>
            <person name="Pearson M."/>
            <person name="Priest M."/>
            <person name="Roberts A."/>
            <person name="Saif S."/>
            <person name="Shea T."/>
            <person name="Shenoy N."/>
            <person name="Sisk P."/>
            <person name="Stolte C."/>
            <person name="Sykes S."/>
            <person name="Wortman J."/>
            <person name="Nusbaum C."/>
            <person name="Birren B."/>
        </authorList>
    </citation>
    <scope>NUCLEOTIDE SEQUENCE</scope>
    <source>
        <strain evidence="7">26406</strain>
    </source>
</reference>
<dbReference type="GO" id="GO:0008270">
    <property type="term" value="F:zinc ion binding"/>
    <property type="evidence" value="ECO:0007669"/>
    <property type="project" value="InterPro"/>
</dbReference>
<dbReference type="VEuPathDB" id="FungiDB:FOMG_19666"/>
<proteinExistence type="predicted"/>
<evidence type="ECO:0000256" key="5">
    <source>
        <dbReference type="ARBA" id="ARBA00023027"/>
    </source>
</evidence>
<dbReference type="PROSITE" id="PS00059">
    <property type="entry name" value="ADH_ZINC"/>
    <property type="match status" value="1"/>
</dbReference>
<protein>
    <submittedName>
        <fullName evidence="7">Alcohol dehydrogenase</fullName>
    </submittedName>
</protein>
<dbReference type="InterPro" id="IPR013154">
    <property type="entry name" value="ADH-like_N"/>
</dbReference>
<keyword evidence="3" id="KW-0862">Zinc</keyword>
<dbReference type="AlphaFoldDB" id="W9Z5Q3"/>
<gene>
    <name evidence="7" type="ORF">FOMG_19666</name>
</gene>
<dbReference type="InterPro" id="IPR011032">
    <property type="entry name" value="GroES-like_sf"/>
</dbReference>
<sequence>MPVIAIPEEQWAQVLEKPGGLVVHKKVPVHMQGPDEVLVNVKYSGVCHTDLHAVMGDWPLKRKMPLVGGHEGAGVVVAKGELVTNIDIGDHVGIKWLNGSCLNCTFCLQGDEQLCPQALLSGYTVDGTFQQYA</sequence>
<dbReference type="HOGENOM" id="CLU_026673_23_8_1"/>
<dbReference type="EMBL" id="KI980746">
    <property type="protein sequence ID" value="EXK23573.1"/>
    <property type="molecule type" value="Genomic_DNA"/>
</dbReference>
<keyword evidence="2" id="KW-0479">Metal-binding</keyword>
<evidence type="ECO:0000256" key="4">
    <source>
        <dbReference type="ARBA" id="ARBA00023002"/>
    </source>
</evidence>
<feature type="domain" description="Alcohol dehydrogenase-like N-terminal" evidence="6">
    <location>
        <begin position="33"/>
        <end position="133"/>
    </location>
</feature>
<dbReference type="PANTHER" id="PTHR42940">
    <property type="entry name" value="ALCOHOL DEHYDROGENASE 1-RELATED"/>
    <property type="match status" value="1"/>
</dbReference>
<evidence type="ECO:0000259" key="6">
    <source>
        <dbReference type="Pfam" id="PF08240"/>
    </source>
</evidence>
<evidence type="ECO:0000256" key="1">
    <source>
        <dbReference type="ARBA" id="ARBA00001947"/>
    </source>
</evidence>
<dbReference type="GO" id="GO:0004022">
    <property type="term" value="F:alcohol dehydrogenase (NAD+) activity"/>
    <property type="evidence" value="ECO:0007669"/>
    <property type="project" value="TreeGrafter"/>
</dbReference>
<accession>W9Z5Q3</accession>
<reference evidence="7" key="2">
    <citation type="submission" date="2014-02" db="EMBL/GenBank/DDBJ databases">
        <title>Annotation of the Genome Sequence of Fusarium oxysporum f. sp. melonis 26406.</title>
        <authorList>
            <consortium name="The Broad Institute Genomics Platform"/>
            <person name="Ma L.-J."/>
            <person name="Corby-Kistler H."/>
            <person name="Broz K."/>
            <person name="Gale L.R."/>
            <person name="Jonkers W."/>
            <person name="O'Donnell K."/>
            <person name="Ploetz R."/>
            <person name="Steinberg C."/>
            <person name="Schwartz D.C."/>
            <person name="VanEtten H."/>
            <person name="Zhou S."/>
            <person name="Young S.K."/>
            <person name="Zeng Q."/>
            <person name="Gargeya S."/>
            <person name="Fitzgerald M."/>
            <person name="Abouelleil A."/>
            <person name="Alvarado L."/>
            <person name="Chapman S.B."/>
            <person name="Gainer-Dewar J."/>
            <person name="Goldberg J."/>
            <person name="Griggs A."/>
            <person name="Gujja S."/>
            <person name="Hansen M."/>
            <person name="Howarth C."/>
            <person name="Imamovic A."/>
            <person name="Ireland A."/>
            <person name="Larimer J."/>
            <person name="McCowan C."/>
            <person name="Murphy C."/>
            <person name="Pearson M."/>
            <person name="Poon T.W."/>
            <person name="Priest M."/>
            <person name="Roberts A."/>
            <person name="Saif S."/>
            <person name="Shea T."/>
            <person name="Sykes S."/>
            <person name="Wortman J."/>
            <person name="Nusbaum C."/>
            <person name="Birren B."/>
        </authorList>
    </citation>
    <scope>NUCLEOTIDE SEQUENCE</scope>
    <source>
        <strain evidence="7">26406</strain>
    </source>
</reference>
<keyword evidence="4" id="KW-0560">Oxidoreductase</keyword>
<evidence type="ECO:0000256" key="3">
    <source>
        <dbReference type="ARBA" id="ARBA00022833"/>
    </source>
</evidence>
<comment type="cofactor">
    <cofactor evidence="1">
        <name>Zn(2+)</name>
        <dbReference type="ChEBI" id="CHEBI:29105"/>
    </cofactor>
</comment>
<feature type="non-terminal residue" evidence="7">
    <location>
        <position position="133"/>
    </location>
</feature>
<dbReference type="Gene3D" id="3.90.180.10">
    <property type="entry name" value="Medium-chain alcohol dehydrogenases, catalytic domain"/>
    <property type="match status" value="1"/>
</dbReference>
<dbReference type="InterPro" id="IPR002328">
    <property type="entry name" value="ADH_Zn_CS"/>
</dbReference>
<dbReference type="SUPFAM" id="SSF50129">
    <property type="entry name" value="GroES-like"/>
    <property type="match status" value="1"/>
</dbReference>
<dbReference type="OrthoDB" id="1879366at2759"/>
<evidence type="ECO:0000256" key="2">
    <source>
        <dbReference type="ARBA" id="ARBA00022723"/>
    </source>
</evidence>
<dbReference type="Pfam" id="PF08240">
    <property type="entry name" value="ADH_N"/>
    <property type="match status" value="1"/>
</dbReference>
<dbReference type="Proteomes" id="UP000030703">
    <property type="component" value="Unassembled WGS sequence"/>
</dbReference>
<name>W9Z5Q3_FUSOX</name>
<dbReference type="GO" id="GO:0005737">
    <property type="term" value="C:cytoplasm"/>
    <property type="evidence" value="ECO:0007669"/>
    <property type="project" value="TreeGrafter"/>
</dbReference>